<gene>
    <name evidence="1" type="ORF">EDD34_2962</name>
</gene>
<dbReference type="Proteomes" id="UP000280501">
    <property type="component" value="Unassembled WGS sequence"/>
</dbReference>
<evidence type="ECO:0000313" key="1">
    <source>
        <dbReference type="EMBL" id="RPF22308.1"/>
    </source>
</evidence>
<sequence length="112" mass="12370">MLTMNPSLLGSIDGRIESMAEKMGKYSITMPKDVAEAARQYAGSSGLSAFIASTMEEKIQGLRLDEFLNEYEAEHGEFTDEELAAADREIDQAYEAMLSRRAQRAAEIRGEG</sequence>
<accession>A0A3N4Z8V8</accession>
<name>A0A3N4Z8V8_9MICO</name>
<protein>
    <submittedName>
        <fullName evidence="1">Uncharacterized protein</fullName>
    </submittedName>
</protein>
<proteinExistence type="predicted"/>
<organism evidence="1 2">
    <name type="scientific">Myceligenerans xiligouense</name>
    <dbReference type="NCBI Taxonomy" id="253184"/>
    <lineage>
        <taxon>Bacteria</taxon>
        <taxon>Bacillati</taxon>
        <taxon>Actinomycetota</taxon>
        <taxon>Actinomycetes</taxon>
        <taxon>Micrococcales</taxon>
        <taxon>Promicromonosporaceae</taxon>
        <taxon>Myceligenerans</taxon>
    </lineage>
</organism>
<dbReference type="AlphaFoldDB" id="A0A3N4Z8V8"/>
<dbReference type="EMBL" id="RKQZ01000001">
    <property type="protein sequence ID" value="RPF22308.1"/>
    <property type="molecule type" value="Genomic_DNA"/>
</dbReference>
<reference evidence="1 2" key="1">
    <citation type="submission" date="2018-11" db="EMBL/GenBank/DDBJ databases">
        <title>Sequencing the genomes of 1000 actinobacteria strains.</title>
        <authorList>
            <person name="Klenk H.-P."/>
        </authorList>
    </citation>
    <scope>NUCLEOTIDE SEQUENCE [LARGE SCALE GENOMIC DNA]</scope>
    <source>
        <strain evidence="1 2">DSM 15700</strain>
    </source>
</reference>
<evidence type="ECO:0000313" key="2">
    <source>
        <dbReference type="Proteomes" id="UP000280501"/>
    </source>
</evidence>
<comment type="caution">
    <text evidence="1">The sequence shown here is derived from an EMBL/GenBank/DDBJ whole genome shotgun (WGS) entry which is preliminary data.</text>
</comment>
<keyword evidence="2" id="KW-1185">Reference proteome</keyword>